<keyword evidence="3 9" id="KW-0862">Zinc</keyword>
<keyword evidence="1 9" id="KW-0479">Metal-binding</keyword>
<protein>
    <recommendedName>
        <fullName evidence="9">Dof zinc finger protein</fullName>
    </recommendedName>
</protein>
<evidence type="ECO:0000256" key="5">
    <source>
        <dbReference type="ARBA" id="ARBA00023125"/>
    </source>
</evidence>
<evidence type="ECO:0000256" key="4">
    <source>
        <dbReference type="ARBA" id="ARBA00023015"/>
    </source>
</evidence>
<sequence length="250" mass="27056">MEVASAQQQILTTTHGMEEILGGSRNLPPAPDKKPRPPPPEQALKCPRCDSANTKFCYYNNYSLTQPRYFCKGCRRYWTKGGTLRNVPVGGGCRKTKRSSSSSPSSATSPSNSASSSRRSHDPQSIISAATMQLPPMPSFSYDPFLLGNPNPNPNPNPGSFHGGFLDIMRSGIYENKLPFYFGYGGDGAEADRRTTTNTTSDLDSGAAIINGDGSFPMDQLAERDYWNGMGSSSSSSPPPPWQIINSSLI</sequence>
<dbReference type="OrthoDB" id="1927254at2759"/>
<organism evidence="12 13">
    <name type="scientific">Apostasia shenzhenica</name>
    <dbReference type="NCBI Taxonomy" id="1088818"/>
    <lineage>
        <taxon>Eukaryota</taxon>
        <taxon>Viridiplantae</taxon>
        <taxon>Streptophyta</taxon>
        <taxon>Embryophyta</taxon>
        <taxon>Tracheophyta</taxon>
        <taxon>Spermatophyta</taxon>
        <taxon>Magnoliopsida</taxon>
        <taxon>Liliopsida</taxon>
        <taxon>Asparagales</taxon>
        <taxon>Orchidaceae</taxon>
        <taxon>Apostasioideae</taxon>
        <taxon>Apostasia</taxon>
    </lineage>
</organism>
<evidence type="ECO:0000256" key="3">
    <source>
        <dbReference type="ARBA" id="ARBA00022833"/>
    </source>
</evidence>
<gene>
    <name evidence="12" type="primary">DOF5.3</name>
    <name evidence="12" type="ORF">AXF42_Ash012237</name>
</gene>
<evidence type="ECO:0000256" key="8">
    <source>
        <dbReference type="PROSITE-ProRule" id="PRU00071"/>
    </source>
</evidence>
<dbReference type="GO" id="GO:0008270">
    <property type="term" value="F:zinc ion binding"/>
    <property type="evidence" value="ECO:0007669"/>
    <property type="project" value="UniProtKB-KW"/>
</dbReference>
<dbReference type="GO" id="GO:0003677">
    <property type="term" value="F:DNA binding"/>
    <property type="evidence" value="ECO:0007669"/>
    <property type="project" value="UniProtKB-UniRule"/>
</dbReference>
<dbReference type="Pfam" id="PF02701">
    <property type="entry name" value="Zn_ribbon_Dof"/>
    <property type="match status" value="1"/>
</dbReference>
<evidence type="ECO:0000256" key="1">
    <source>
        <dbReference type="ARBA" id="ARBA00022723"/>
    </source>
</evidence>
<comment type="subcellular location">
    <subcellularLocation>
        <location evidence="8 9">Nucleus</location>
    </subcellularLocation>
</comment>
<evidence type="ECO:0000256" key="9">
    <source>
        <dbReference type="RuleBase" id="RU369094"/>
    </source>
</evidence>
<evidence type="ECO:0000313" key="12">
    <source>
        <dbReference type="EMBL" id="PKA62650.1"/>
    </source>
</evidence>
<evidence type="ECO:0000256" key="10">
    <source>
        <dbReference type="SAM" id="MobiDB-lite"/>
    </source>
</evidence>
<dbReference type="InterPro" id="IPR045174">
    <property type="entry name" value="Dof"/>
</dbReference>
<keyword evidence="5 8" id="KW-0238">DNA-binding</keyword>
<feature type="compositionally biased region" description="Low complexity" evidence="10">
    <location>
        <begin position="99"/>
        <end position="117"/>
    </location>
</feature>
<reference evidence="12 13" key="1">
    <citation type="journal article" date="2017" name="Nature">
        <title>The Apostasia genome and the evolution of orchids.</title>
        <authorList>
            <person name="Zhang G.Q."/>
            <person name="Liu K.W."/>
            <person name="Li Z."/>
            <person name="Lohaus R."/>
            <person name="Hsiao Y.Y."/>
            <person name="Niu S.C."/>
            <person name="Wang J.Y."/>
            <person name="Lin Y.C."/>
            <person name="Xu Q."/>
            <person name="Chen L.J."/>
            <person name="Yoshida K."/>
            <person name="Fujiwara S."/>
            <person name="Wang Z.W."/>
            <person name="Zhang Y.Q."/>
            <person name="Mitsuda N."/>
            <person name="Wang M."/>
            <person name="Liu G.H."/>
            <person name="Pecoraro L."/>
            <person name="Huang H.X."/>
            <person name="Xiao X.J."/>
            <person name="Lin M."/>
            <person name="Wu X.Y."/>
            <person name="Wu W.L."/>
            <person name="Chen Y.Y."/>
            <person name="Chang S.B."/>
            <person name="Sakamoto S."/>
            <person name="Ohme-Takagi M."/>
            <person name="Yagi M."/>
            <person name="Zeng S.J."/>
            <person name="Shen C.Y."/>
            <person name="Yeh C.M."/>
            <person name="Luo Y.B."/>
            <person name="Tsai W.C."/>
            <person name="Van de Peer Y."/>
            <person name="Liu Z.J."/>
        </authorList>
    </citation>
    <scope>NUCLEOTIDE SEQUENCE [LARGE SCALE GENOMIC DNA]</scope>
    <source>
        <strain evidence="13">cv. Shenzhen</strain>
        <tissue evidence="12">Stem</tissue>
    </source>
</reference>
<dbReference type="GO" id="GO:0003700">
    <property type="term" value="F:DNA-binding transcription factor activity"/>
    <property type="evidence" value="ECO:0007669"/>
    <property type="project" value="UniProtKB-UniRule"/>
</dbReference>
<accession>A0A2I0B4D9</accession>
<name>A0A2I0B4D9_9ASPA</name>
<keyword evidence="7 8" id="KW-0539">Nucleus</keyword>
<feature type="region of interest" description="Disordered" evidence="10">
    <location>
        <begin position="227"/>
        <end position="250"/>
    </location>
</feature>
<dbReference type="AlphaFoldDB" id="A0A2I0B4D9"/>
<feature type="domain" description="Dof-type" evidence="11">
    <location>
        <begin position="44"/>
        <end position="98"/>
    </location>
</feature>
<proteinExistence type="predicted"/>
<evidence type="ECO:0000256" key="2">
    <source>
        <dbReference type="ARBA" id="ARBA00022771"/>
    </source>
</evidence>
<dbReference type="PROSITE" id="PS50884">
    <property type="entry name" value="ZF_DOF_2"/>
    <property type="match status" value="1"/>
</dbReference>
<dbReference type="GO" id="GO:0005634">
    <property type="term" value="C:nucleus"/>
    <property type="evidence" value="ECO:0007669"/>
    <property type="project" value="UniProtKB-SubCell"/>
</dbReference>
<keyword evidence="2 8" id="KW-0863">Zinc-finger</keyword>
<feature type="region of interest" description="Disordered" evidence="10">
    <location>
        <begin position="88"/>
        <end position="123"/>
    </location>
</feature>
<evidence type="ECO:0000313" key="13">
    <source>
        <dbReference type="Proteomes" id="UP000236161"/>
    </source>
</evidence>
<evidence type="ECO:0000256" key="6">
    <source>
        <dbReference type="ARBA" id="ARBA00023163"/>
    </source>
</evidence>
<dbReference type="PANTHER" id="PTHR31992">
    <property type="entry name" value="DOF ZINC FINGER PROTEIN DOF1.4-RELATED"/>
    <property type="match status" value="1"/>
</dbReference>
<dbReference type="PANTHER" id="PTHR31992:SF141">
    <property type="entry name" value="DOF ZINC FINGER PROTEIN DOF1.4"/>
    <property type="match status" value="1"/>
</dbReference>
<keyword evidence="4 9" id="KW-0805">Transcription regulation</keyword>
<comment type="function">
    <text evidence="9">Transcription factor that binds specifically to a 5'-AA[AG]G-3' consensus core sequence.</text>
</comment>
<dbReference type="STRING" id="1088818.A0A2I0B4D9"/>
<feature type="region of interest" description="Disordered" evidence="10">
    <location>
        <begin position="14"/>
        <end position="46"/>
    </location>
</feature>
<evidence type="ECO:0000259" key="11">
    <source>
        <dbReference type="PROSITE" id="PS50884"/>
    </source>
</evidence>
<keyword evidence="6 9" id="KW-0804">Transcription</keyword>
<dbReference type="Proteomes" id="UP000236161">
    <property type="component" value="Unassembled WGS sequence"/>
</dbReference>
<dbReference type="PROSITE" id="PS01361">
    <property type="entry name" value="ZF_DOF_1"/>
    <property type="match status" value="1"/>
</dbReference>
<keyword evidence="13" id="KW-1185">Reference proteome</keyword>
<dbReference type="InterPro" id="IPR003851">
    <property type="entry name" value="Znf_Dof"/>
</dbReference>
<evidence type="ECO:0000256" key="7">
    <source>
        <dbReference type="ARBA" id="ARBA00023242"/>
    </source>
</evidence>
<dbReference type="EMBL" id="KZ451916">
    <property type="protein sequence ID" value="PKA62650.1"/>
    <property type="molecule type" value="Genomic_DNA"/>
</dbReference>